<gene>
    <name evidence="1" type="ORF">BO66DRAFT_475606</name>
</gene>
<evidence type="ECO:0000313" key="2">
    <source>
        <dbReference type="Proteomes" id="UP000249661"/>
    </source>
</evidence>
<protein>
    <submittedName>
        <fullName evidence="1">Uncharacterized protein</fullName>
    </submittedName>
</protein>
<keyword evidence="2" id="KW-1185">Reference proteome</keyword>
<name>A0ACD1GTP0_9EURO</name>
<sequence length="275" mass="31160">MAVPMEHVLALPELLEHILFSLDERTLLTSAQRVCTHWRGMIQQSPVLQEKLFFKPGRRTASDAPESTTSDSAPAQQPTLNPLLIAAFPAIFRTNYLLPCQRPFRFSLRGIELITNPAKRTAYLRPNASWRSMFLQQPPAYSFGVFQECSENPVTCEIMKSEGGLRMETLFELLFFHEDLTLCNYPNWIVWWGQSASVAFEKVLESSSAESVDEPDLLVCAIVNSVGPGDPIEENEDQDVVNAVQDKYRELGLEPKALEPEWVVEKTVFKEIWGP</sequence>
<evidence type="ECO:0000313" key="1">
    <source>
        <dbReference type="EMBL" id="RAH64688.1"/>
    </source>
</evidence>
<accession>A0ACD1GTP0</accession>
<proteinExistence type="predicted"/>
<organism evidence="1 2">
    <name type="scientific">Aspergillus aculeatinus CBS 121060</name>
    <dbReference type="NCBI Taxonomy" id="1448322"/>
    <lineage>
        <taxon>Eukaryota</taxon>
        <taxon>Fungi</taxon>
        <taxon>Dikarya</taxon>
        <taxon>Ascomycota</taxon>
        <taxon>Pezizomycotina</taxon>
        <taxon>Eurotiomycetes</taxon>
        <taxon>Eurotiomycetidae</taxon>
        <taxon>Eurotiales</taxon>
        <taxon>Aspergillaceae</taxon>
        <taxon>Aspergillus</taxon>
        <taxon>Aspergillus subgen. Circumdati</taxon>
    </lineage>
</organism>
<reference evidence="1" key="1">
    <citation type="submission" date="2018-02" db="EMBL/GenBank/DDBJ databases">
        <title>The genomes of Aspergillus section Nigri reveals drivers in fungal speciation.</title>
        <authorList>
            <consortium name="DOE Joint Genome Institute"/>
            <person name="Vesth T.C."/>
            <person name="Nybo J."/>
            <person name="Theobald S."/>
            <person name="Brandl J."/>
            <person name="Frisvad J.C."/>
            <person name="Nielsen K.F."/>
            <person name="Lyhne E.K."/>
            <person name="Kogle M.E."/>
            <person name="Kuo A."/>
            <person name="Riley R."/>
            <person name="Clum A."/>
            <person name="Nolan M."/>
            <person name="Lipzen A."/>
            <person name="Salamov A."/>
            <person name="Henrissat B."/>
            <person name="Wiebenga A."/>
            <person name="De vries R.P."/>
            <person name="Grigoriev I.V."/>
            <person name="Mortensen U.H."/>
            <person name="Andersen M.R."/>
            <person name="Baker S.E."/>
        </authorList>
    </citation>
    <scope>NUCLEOTIDE SEQUENCE</scope>
    <source>
        <strain evidence="1">CBS 121060</strain>
    </source>
</reference>
<dbReference type="EMBL" id="KZ825007">
    <property type="protein sequence ID" value="RAH64688.1"/>
    <property type="molecule type" value="Genomic_DNA"/>
</dbReference>
<dbReference type="Proteomes" id="UP000249661">
    <property type="component" value="Unassembled WGS sequence"/>
</dbReference>